<dbReference type="InterPro" id="IPR013767">
    <property type="entry name" value="PAS_fold"/>
</dbReference>
<dbReference type="GO" id="GO:0000977">
    <property type="term" value="F:RNA polymerase II transcription regulatory region sequence-specific DNA binding"/>
    <property type="evidence" value="ECO:0007669"/>
    <property type="project" value="TreeGrafter"/>
</dbReference>
<evidence type="ECO:0000313" key="15">
    <source>
        <dbReference type="Proteomes" id="UP000829720"/>
    </source>
</evidence>
<evidence type="ECO:0000259" key="13">
    <source>
        <dbReference type="PROSITE" id="PS50888"/>
    </source>
</evidence>
<dbReference type="SMART" id="SM00086">
    <property type="entry name" value="PAC"/>
    <property type="match status" value="1"/>
</dbReference>
<dbReference type="GO" id="GO:0000981">
    <property type="term" value="F:DNA-binding transcription factor activity, RNA polymerase II-specific"/>
    <property type="evidence" value="ECO:0007669"/>
    <property type="project" value="TreeGrafter"/>
</dbReference>
<dbReference type="Pfam" id="PF14598">
    <property type="entry name" value="PAS_11"/>
    <property type="match status" value="1"/>
</dbReference>
<evidence type="ECO:0000256" key="5">
    <source>
        <dbReference type="ARBA" id="ARBA00023125"/>
    </source>
</evidence>
<comment type="subcellular location">
    <subcellularLocation>
        <location evidence="1">Nucleus</location>
    </subcellularLocation>
</comment>
<keyword evidence="4" id="KW-0805">Transcription regulation</keyword>
<dbReference type="CDD" id="cd00130">
    <property type="entry name" value="PAS"/>
    <property type="match status" value="2"/>
</dbReference>
<evidence type="ECO:0000256" key="6">
    <source>
        <dbReference type="ARBA" id="ARBA00023159"/>
    </source>
</evidence>
<keyword evidence="9" id="KW-0379">Hydroxylation</keyword>
<dbReference type="Pfam" id="PF23171">
    <property type="entry name" value="bHLH_HIF1A"/>
    <property type="match status" value="1"/>
</dbReference>
<sequence>MATEKEKKRNPTERRKEKSRDAARCRRSKETEVFYELAHQLPLPHSVSAHLDKASIMRLTISFLRTRRAIRPGKADIETEEDGQMASLCLKSVEGFVAMVTADGDMIYLSENINKIIGLSQVELMGHSIFDFTHPCDHEEIRDNLSLRSGLGKKKKERNSERDFFMRMKCTVTNRGRSVNLKSASWKVLHCTGHLQHRHALDGKAPPLDSKTFLSRHTMDMKFAYCDERVTELMGYRPEDLLGRSVYEFYHAMDSDSLTKSHHNLCTKGQAVSGHYRMLAKHGGYVWVETQGTVIYNSRNSQPQCIVCVNYVLSDVEDRTMLLSLDQTESLFKPCSALGVSGFCGRGETAADTLFTKLKEEPDELAQLAPTPGDTVIALDFGQPQFEESPASQSWGSEVPNCSPNCEMLPHQGRATPNTTPSATPRSTPCLSTCSSYSTPGSPGDFCRSGDCEPKVELTEKLFALDSEPCTQMDLSELDLETLAPYIPMDGEDFQLQPICPEETPSTVGPTHTQSSFHNITSLFQPLDLPTPAPTPLQLPKTHPSSTPLDPNPALPYPGAAVIPPNRIPPGAPVTSMGGHQNLIWPSESPRQYRQNTASMMDLRNCSDGYLYKHRPLKNCAQACRDLSPSPDVISPGCKRKRQLEFGDQFTFPLATKEAVRKRMKNRVNDCCVYPEQGSLSSTALSGSFSVLQGGGNSLFDVIQSYRERPCCGVQPGEAKLLPAMQQRTPSYEDCRMLSSLKTEGAVTHLLAPSFESYSLPQLTRYDCEVNVPLQGNLRLLHGCDLLSALDQAT</sequence>
<dbReference type="PANTHER" id="PTHR23043">
    <property type="entry name" value="HYPOXIA-INDUCIBLE FACTOR 1 ALPHA"/>
    <property type="match status" value="1"/>
</dbReference>
<dbReference type="OrthoDB" id="6021714at2759"/>
<dbReference type="FunFam" id="4.10.280.10:FF:000076">
    <property type="entry name" value="hypoxia-inducible factor 3-alpha isoform X1"/>
    <property type="match status" value="1"/>
</dbReference>
<feature type="domain" description="BHLH" evidence="13">
    <location>
        <begin position="14"/>
        <end position="67"/>
    </location>
</feature>
<evidence type="ECO:0000256" key="2">
    <source>
        <dbReference type="ARBA" id="ARBA00022737"/>
    </source>
</evidence>
<dbReference type="Gene3D" id="3.30.450.20">
    <property type="entry name" value="PAS domain"/>
    <property type="match status" value="2"/>
</dbReference>
<dbReference type="GO" id="GO:0005634">
    <property type="term" value="C:nucleus"/>
    <property type="evidence" value="ECO:0007669"/>
    <property type="project" value="UniProtKB-SubCell"/>
</dbReference>
<dbReference type="GO" id="GO:0071456">
    <property type="term" value="P:cellular response to hypoxia"/>
    <property type="evidence" value="ECO:0007669"/>
    <property type="project" value="TreeGrafter"/>
</dbReference>
<dbReference type="Proteomes" id="UP000829720">
    <property type="component" value="Unassembled WGS sequence"/>
</dbReference>
<dbReference type="PANTHER" id="PTHR23043:SF8">
    <property type="entry name" value="ENDOTHELIAL PAS DOMAIN-CONTAINING PROTEIN 1"/>
    <property type="match status" value="1"/>
</dbReference>
<dbReference type="Pfam" id="PF08778">
    <property type="entry name" value="HIF-1a_CTAD"/>
    <property type="match status" value="1"/>
</dbReference>
<reference evidence="14" key="1">
    <citation type="submission" date="2021-01" db="EMBL/GenBank/DDBJ databases">
        <authorList>
            <person name="Zahm M."/>
            <person name="Roques C."/>
            <person name="Cabau C."/>
            <person name="Klopp C."/>
            <person name="Donnadieu C."/>
            <person name="Jouanno E."/>
            <person name="Lampietro C."/>
            <person name="Louis A."/>
            <person name="Herpin A."/>
            <person name="Echchiki A."/>
            <person name="Berthelot C."/>
            <person name="Parey E."/>
            <person name="Roest-Crollius H."/>
            <person name="Braasch I."/>
            <person name="Postlethwait J."/>
            <person name="Bobe J."/>
            <person name="Montfort J."/>
            <person name="Bouchez O."/>
            <person name="Begum T."/>
            <person name="Mejri S."/>
            <person name="Adams A."/>
            <person name="Chen W.-J."/>
            <person name="Guiguen Y."/>
        </authorList>
    </citation>
    <scope>NUCLEOTIDE SEQUENCE</scope>
    <source>
        <tissue evidence="14">Blood</tissue>
    </source>
</reference>
<dbReference type="SUPFAM" id="SSF55785">
    <property type="entry name" value="PYP-like sensor domain (PAS domain)"/>
    <property type="match status" value="2"/>
</dbReference>
<evidence type="ECO:0000256" key="10">
    <source>
        <dbReference type="PIRSR" id="PIRSR621537-50"/>
    </source>
</evidence>
<evidence type="ECO:0000313" key="14">
    <source>
        <dbReference type="EMBL" id="KAI1887107.1"/>
    </source>
</evidence>
<dbReference type="InterPro" id="IPR000014">
    <property type="entry name" value="PAS"/>
</dbReference>
<accession>A0A8T3CTQ7</accession>
<dbReference type="SMART" id="SM00091">
    <property type="entry name" value="PAS"/>
    <property type="match status" value="2"/>
</dbReference>
<proteinExistence type="predicted"/>
<evidence type="ECO:0000256" key="3">
    <source>
        <dbReference type="ARBA" id="ARBA00022843"/>
    </source>
</evidence>
<feature type="domain" description="PAS" evidence="12">
    <location>
        <begin position="220"/>
        <end position="269"/>
    </location>
</feature>
<dbReference type="Pfam" id="PF00989">
    <property type="entry name" value="PAS"/>
    <property type="match status" value="1"/>
</dbReference>
<keyword evidence="2" id="KW-0677">Repeat</keyword>
<dbReference type="NCBIfam" id="TIGR00229">
    <property type="entry name" value="sensory_box"/>
    <property type="match status" value="2"/>
</dbReference>
<dbReference type="InterPro" id="IPR035965">
    <property type="entry name" value="PAS-like_dom_sf"/>
</dbReference>
<dbReference type="InterPro" id="IPR036638">
    <property type="entry name" value="HLH_DNA-bd_sf"/>
</dbReference>
<comment type="caution">
    <text evidence="14">The sequence shown here is derived from an EMBL/GenBank/DDBJ whole genome shotgun (WGS) entry which is preliminary data.</text>
</comment>
<evidence type="ECO:0000256" key="4">
    <source>
        <dbReference type="ARBA" id="ARBA00023015"/>
    </source>
</evidence>
<dbReference type="InterPro" id="IPR021537">
    <property type="entry name" value="HIF_alpha-like"/>
</dbReference>
<feature type="modified residue" description="4-hydroxyproline" evidence="10">
    <location>
        <position position="370"/>
    </location>
</feature>
<evidence type="ECO:0000256" key="9">
    <source>
        <dbReference type="ARBA" id="ARBA00023278"/>
    </source>
</evidence>
<dbReference type="PROSITE" id="PS50112">
    <property type="entry name" value="PAS"/>
    <property type="match status" value="2"/>
</dbReference>
<organism evidence="14 15">
    <name type="scientific">Albula goreensis</name>
    <dbReference type="NCBI Taxonomy" id="1534307"/>
    <lineage>
        <taxon>Eukaryota</taxon>
        <taxon>Metazoa</taxon>
        <taxon>Chordata</taxon>
        <taxon>Craniata</taxon>
        <taxon>Vertebrata</taxon>
        <taxon>Euteleostomi</taxon>
        <taxon>Actinopterygii</taxon>
        <taxon>Neopterygii</taxon>
        <taxon>Teleostei</taxon>
        <taxon>Albuliformes</taxon>
        <taxon>Albulidae</taxon>
        <taxon>Albula</taxon>
    </lineage>
</organism>
<evidence type="ECO:0000256" key="11">
    <source>
        <dbReference type="SAM" id="MobiDB-lite"/>
    </source>
</evidence>
<keyword evidence="8" id="KW-0539">Nucleus</keyword>
<feature type="region of interest" description="Disordered" evidence="11">
    <location>
        <begin position="1"/>
        <end position="23"/>
    </location>
</feature>
<dbReference type="PROSITE" id="PS50888">
    <property type="entry name" value="BHLH"/>
    <property type="match status" value="1"/>
</dbReference>
<evidence type="ECO:0008006" key="16">
    <source>
        <dbReference type="Google" id="ProtNLM"/>
    </source>
</evidence>
<dbReference type="EMBL" id="JAERUA010000019">
    <property type="protein sequence ID" value="KAI1887107.1"/>
    <property type="molecule type" value="Genomic_DNA"/>
</dbReference>
<dbReference type="SUPFAM" id="SSF47459">
    <property type="entry name" value="HLH, helix-loop-helix DNA-binding domain"/>
    <property type="match status" value="1"/>
</dbReference>
<dbReference type="GO" id="GO:0046983">
    <property type="term" value="F:protein dimerization activity"/>
    <property type="evidence" value="ECO:0007669"/>
    <property type="project" value="InterPro"/>
</dbReference>
<dbReference type="InterPro" id="IPR014887">
    <property type="entry name" value="HIF-1_CTAD"/>
</dbReference>
<keyword evidence="15" id="KW-1185">Reference proteome</keyword>
<evidence type="ECO:0000256" key="1">
    <source>
        <dbReference type="ARBA" id="ARBA00004123"/>
    </source>
</evidence>
<dbReference type="SMART" id="SM00353">
    <property type="entry name" value="HLH"/>
    <property type="match status" value="1"/>
</dbReference>
<evidence type="ECO:0000256" key="7">
    <source>
        <dbReference type="ARBA" id="ARBA00023163"/>
    </source>
</evidence>
<keyword evidence="3" id="KW-0832">Ubl conjugation</keyword>
<feature type="modified residue" description="(3S)-3-hydroxyasparagine" evidence="10">
    <location>
        <position position="771"/>
    </location>
</feature>
<keyword evidence="5" id="KW-0238">DNA-binding</keyword>
<dbReference type="AlphaFoldDB" id="A0A8T3CTQ7"/>
<protein>
    <recommendedName>
        <fullName evidence="16">Hypoxia-inducible factor 2 alpha A</fullName>
    </recommendedName>
</protein>
<feature type="region of interest" description="Disordered" evidence="11">
    <location>
        <begin position="529"/>
        <end position="548"/>
    </location>
</feature>
<evidence type="ECO:0000256" key="8">
    <source>
        <dbReference type="ARBA" id="ARBA00023242"/>
    </source>
</evidence>
<feature type="domain" description="PAS" evidence="12">
    <location>
        <begin position="90"/>
        <end position="154"/>
    </location>
</feature>
<dbReference type="InterPro" id="IPR001610">
    <property type="entry name" value="PAC"/>
</dbReference>
<evidence type="ECO:0000259" key="12">
    <source>
        <dbReference type="PROSITE" id="PS50112"/>
    </source>
</evidence>
<dbReference type="Pfam" id="PF11413">
    <property type="entry name" value="HIF-1"/>
    <property type="match status" value="1"/>
</dbReference>
<dbReference type="FunFam" id="3.30.450.20:FF:000005">
    <property type="entry name" value="Hypoxia-inducible factor 1 subunit alpha"/>
    <property type="match status" value="1"/>
</dbReference>
<keyword evidence="6" id="KW-0010">Activator</keyword>
<gene>
    <name evidence="14" type="ORF">AGOR_G00202730</name>
</gene>
<dbReference type="FunFam" id="3.30.450.20:FF:000015">
    <property type="entry name" value="Hypoxia-inducible factor 1-alpha isoform 1"/>
    <property type="match status" value="1"/>
</dbReference>
<name>A0A8T3CTQ7_9TELE</name>
<keyword evidence="7" id="KW-0804">Transcription</keyword>
<dbReference type="InterPro" id="IPR011598">
    <property type="entry name" value="bHLH_dom"/>
</dbReference>
<feature type="modified residue" description="4-hydroxyproline" evidence="10">
    <location>
        <position position="485"/>
    </location>
</feature>